<keyword evidence="1" id="KW-0575">Peroxidase</keyword>
<keyword evidence="1" id="KW-0560">Oxidoreductase</keyword>
<dbReference type="SUPFAM" id="SSF48113">
    <property type="entry name" value="Heme-dependent peroxidases"/>
    <property type="match status" value="2"/>
</dbReference>
<dbReference type="AlphaFoldDB" id="A0A182WYC6"/>
<dbReference type="GO" id="GO:0004601">
    <property type="term" value="F:peroxidase activity"/>
    <property type="evidence" value="ECO:0007669"/>
    <property type="project" value="UniProtKB-KW"/>
</dbReference>
<evidence type="ECO:0008006" key="6">
    <source>
        <dbReference type="Google" id="ProtNLM"/>
    </source>
</evidence>
<dbReference type="PANTHER" id="PTHR11475:SF86">
    <property type="entry name" value="PEROXIDASE"/>
    <property type="match status" value="1"/>
</dbReference>
<keyword evidence="5" id="KW-1185">Reference proteome</keyword>
<evidence type="ECO:0000256" key="3">
    <source>
        <dbReference type="SAM" id="SignalP"/>
    </source>
</evidence>
<dbReference type="InterPro" id="IPR019791">
    <property type="entry name" value="Haem_peroxidase_animal"/>
</dbReference>
<dbReference type="VEuPathDB" id="VectorBase:AQUA002537"/>
<dbReference type="Gene3D" id="1.10.640.10">
    <property type="entry name" value="Haem peroxidase domain superfamily, animal type"/>
    <property type="match status" value="2"/>
</dbReference>
<dbReference type="PROSITE" id="PS50292">
    <property type="entry name" value="PEROXIDASE_3"/>
    <property type="match status" value="2"/>
</dbReference>
<evidence type="ECO:0000256" key="2">
    <source>
        <dbReference type="PIRSR" id="PIRSR619791-2"/>
    </source>
</evidence>
<dbReference type="InterPro" id="IPR037120">
    <property type="entry name" value="Haem_peroxidase_sf_animal"/>
</dbReference>
<keyword evidence="2" id="KW-0408">Iron</keyword>
<dbReference type="Pfam" id="PF03098">
    <property type="entry name" value="An_peroxidase"/>
    <property type="match status" value="2"/>
</dbReference>
<dbReference type="EnsemblMetazoa" id="AQUA002537-RA">
    <property type="protein sequence ID" value="AQUA002537-PA"/>
    <property type="gene ID" value="AQUA002537"/>
</dbReference>
<keyword evidence="2" id="KW-0349">Heme</keyword>
<dbReference type="FunFam" id="1.10.640.10:FF:000024">
    <property type="entry name" value="AGAP013282-PA"/>
    <property type="match status" value="1"/>
</dbReference>
<evidence type="ECO:0000256" key="1">
    <source>
        <dbReference type="ARBA" id="ARBA00022559"/>
    </source>
</evidence>
<protein>
    <recommendedName>
        <fullName evidence="6">Peroxidase</fullName>
    </recommendedName>
</protein>
<dbReference type="PANTHER" id="PTHR11475">
    <property type="entry name" value="OXIDASE/PEROXIDASE"/>
    <property type="match status" value="1"/>
</dbReference>
<name>A0A182WYC6_ANOQN</name>
<keyword evidence="3" id="KW-0732">Signal</keyword>
<evidence type="ECO:0000313" key="4">
    <source>
        <dbReference type="EnsemblMetazoa" id="AQUA002537-PA"/>
    </source>
</evidence>
<dbReference type="GO" id="GO:0020037">
    <property type="term" value="F:heme binding"/>
    <property type="evidence" value="ECO:0007669"/>
    <property type="project" value="InterPro"/>
</dbReference>
<proteinExistence type="predicted"/>
<evidence type="ECO:0000313" key="5">
    <source>
        <dbReference type="Proteomes" id="UP000076407"/>
    </source>
</evidence>
<dbReference type="CDD" id="cd09823">
    <property type="entry name" value="peroxinectin_like"/>
    <property type="match status" value="2"/>
</dbReference>
<dbReference type="GO" id="GO:0046872">
    <property type="term" value="F:metal ion binding"/>
    <property type="evidence" value="ECO:0007669"/>
    <property type="project" value="UniProtKB-KW"/>
</dbReference>
<dbReference type="Proteomes" id="UP000076407">
    <property type="component" value="Unassembled WGS sequence"/>
</dbReference>
<sequence>MELRVKSFGLFLLVVIGSLQQAAAQCPTNPYRTFDGTCNNVQNPSWGAANTLFARLIPAKYSDGRLQPALAKDGSELPNPRKLSVEVFDEGIQNSPEFSLVNMQFGQIVAHDMALTRGVRDQLPCCANGRLQPNRSPRCFAIPVSPDDPVFSARGIDCLGMIRTLTTCDENPATCIRAEQINAVTSFLDLSIVYGNSAQEAQTLREPNTGFLKVEARDGQDWPPRHPNASTTCTLRTPNDACYLTGDGRANQSPHLAILQTAFVREHNRIALDIQRFNRNLSNEEVFQRARHLNIAQYQHIVYNEWLPNFLGRSYMLEQQLIYPASAATNDYSATINPSVINSHTTAAFRFFHSSIQGALKLYEESRISMSKIDINDHTNNPTILEQAVDRYADLLRGLTTQPMGLHDTSLDPATKHFLFRFNNMFGTDLKSLDIQRARDHGLPGYNDFVFYCFRQRAASWDDYNKFLLPEAIELLSTYYKSVDDLDLSVGLAFEKKIDGSQTGKVMRCIMSEQFLRTRKGDRFFYENGNHFTPRQLTEIRRANMARILCDSSRYNGFPAVVQIQPLAFQLPSSKNPLRSCLTHPTPSIIVTGSLQQVLAQCPSNPYRTFDGTCNNIQVPSWGAANTLFTRLLPPKYSDRRSRPALAKDGSELPNARLLSVEVFDEGERNSPEFSLLNMQFGQIVAHDMALTRGVRDQLPCCANGRLQPNRDPRCFAIPVSPDDPVFSARGIECLSMIRTLTNCDENPSNCTRAEQINAVTSYLDLSIVYGNSVEEAQALREPNTGFLKVEIRDGQDWPPRHPSAGATCTLKTPNDACYLTGDGRANQSPHLAILQTVFVREHNRIAREMQRLNGNLNNEEVFQRARHLNIAQYQHIVYYEWLPNFLGRSYMLENQLIYQPRSLTNDYNAFTNPSVINSHTTAAFRFFHSSIQGTLKLYEESRISMGKIDINDHTNNPTILEEASDRYADLLRGLTTQPMGLHDTSLDPATKHFLFRFNNMFGTDLKSLDIQRARDHGLPGYNDFVFYCFQERVATWNDYNKLLLPEAIELLSTYYKSVDDLDLSVGLAFEKKIDGTQTGQIMQCIMGVQFRRTRKGDRFFYENGNYFTNTQVTEIRKANMARILCDTARVNRVVAVTQMQPAAFLLPSSTN</sequence>
<accession>A0A182WYC6</accession>
<dbReference type="GO" id="GO:0006979">
    <property type="term" value="P:response to oxidative stress"/>
    <property type="evidence" value="ECO:0007669"/>
    <property type="project" value="InterPro"/>
</dbReference>
<dbReference type="STRING" id="34691.A0A182WYC6"/>
<reference evidence="4" key="1">
    <citation type="submission" date="2020-05" db="UniProtKB">
        <authorList>
            <consortium name="EnsemblMetazoa"/>
        </authorList>
    </citation>
    <scope>IDENTIFICATION</scope>
    <source>
        <strain evidence="4">SANGQUA</strain>
    </source>
</reference>
<keyword evidence="2" id="KW-0479">Metal-binding</keyword>
<organism evidence="4 5">
    <name type="scientific">Anopheles quadriannulatus</name>
    <name type="common">Mosquito</name>
    <dbReference type="NCBI Taxonomy" id="34691"/>
    <lineage>
        <taxon>Eukaryota</taxon>
        <taxon>Metazoa</taxon>
        <taxon>Ecdysozoa</taxon>
        <taxon>Arthropoda</taxon>
        <taxon>Hexapoda</taxon>
        <taxon>Insecta</taxon>
        <taxon>Pterygota</taxon>
        <taxon>Neoptera</taxon>
        <taxon>Endopterygota</taxon>
        <taxon>Diptera</taxon>
        <taxon>Nematocera</taxon>
        <taxon>Culicoidea</taxon>
        <taxon>Culicidae</taxon>
        <taxon>Anophelinae</taxon>
        <taxon>Anopheles</taxon>
    </lineage>
</organism>
<dbReference type="InterPro" id="IPR010255">
    <property type="entry name" value="Haem_peroxidase_sf"/>
</dbReference>
<feature type="signal peptide" evidence="3">
    <location>
        <begin position="1"/>
        <end position="24"/>
    </location>
</feature>
<dbReference type="FunFam" id="1.10.640.10:FF:000009">
    <property type="entry name" value="Peroxidase, isoform B"/>
    <property type="match status" value="1"/>
</dbReference>
<dbReference type="PRINTS" id="PR00457">
    <property type="entry name" value="ANPEROXIDASE"/>
</dbReference>
<feature type="binding site" description="axial binding residue" evidence="2">
    <location>
        <position position="929"/>
    </location>
    <ligand>
        <name>heme b</name>
        <dbReference type="ChEBI" id="CHEBI:60344"/>
    </ligand>
    <ligandPart>
        <name>Fe</name>
        <dbReference type="ChEBI" id="CHEBI:18248"/>
    </ligandPart>
</feature>
<feature type="chain" id="PRO_5008142140" description="Peroxidase" evidence="3">
    <location>
        <begin position="25"/>
        <end position="1152"/>
    </location>
</feature>